<reference evidence="1 2" key="1">
    <citation type="submission" date="2017-08" db="EMBL/GenBank/DDBJ databases">
        <title>Draft genome sequence of filamentous cyanobacterium Calothrix elsteri CCALA 953.</title>
        <authorList>
            <person name="Gagunashvili A.N."/>
            <person name="Elster J."/>
            <person name="Andresson O.S."/>
        </authorList>
    </citation>
    <scope>NUCLEOTIDE SEQUENCE [LARGE SCALE GENOMIC DNA]</scope>
    <source>
        <strain evidence="1 2">CCALA 953</strain>
    </source>
</reference>
<accession>A0A2A2TLM3</accession>
<organism evidence="1 2">
    <name type="scientific">Brunnivagina elsteri CCALA 953</name>
    <dbReference type="NCBI Taxonomy" id="987040"/>
    <lineage>
        <taxon>Bacteria</taxon>
        <taxon>Bacillati</taxon>
        <taxon>Cyanobacteriota</taxon>
        <taxon>Cyanophyceae</taxon>
        <taxon>Nostocales</taxon>
        <taxon>Calotrichaceae</taxon>
        <taxon>Brunnivagina</taxon>
    </lineage>
</organism>
<dbReference type="AlphaFoldDB" id="A0A2A2TLM3"/>
<protein>
    <submittedName>
        <fullName evidence="1">Uncharacterized protein</fullName>
    </submittedName>
</protein>
<keyword evidence="2" id="KW-1185">Reference proteome</keyword>
<dbReference type="EMBL" id="NTFS01000059">
    <property type="protein sequence ID" value="PAX58362.1"/>
    <property type="molecule type" value="Genomic_DNA"/>
</dbReference>
<dbReference type="Proteomes" id="UP000218238">
    <property type="component" value="Unassembled WGS sequence"/>
</dbReference>
<proteinExistence type="predicted"/>
<evidence type="ECO:0000313" key="1">
    <source>
        <dbReference type="EMBL" id="PAX58362.1"/>
    </source>
</evidence>
<sequence length="106" mass="11060">MDLTFAEILAQIPSDDPMNAWWAAAAVLPSDTTVSEFFAKTLKAASDAQRVKNVGVAVGSRVDGYPAPTNGAVTVDATTGLQSFITTYSVRSRVAVTLDVAISPLA</sequence>
<evidence type="ECO:0000313" key="2">
    <source>
        <dbReference type="Proteomes" id="UP000218238"/>
    </source>
</evidence>
<comment type="caution">
    <text evidence="1">The sequence shown here is derived from an EMBL/GenBank/DDBJ whole genome shotgun (WGS) entry which is preliminary data.</text>
</comment>
<gene>
    <name evidence="1" type="ORF">CK510_07785</name>
</gene>
<name>A0A2A2TLM3_9CYAN</name>